<gene>
    <name evidence="1" type="ordered locus">COCOR_08101</name>
</gene>
<reference evidence="1 2" key="1">
    <citation type="journal article" date="2012" name="J. Bacteriol.">
        <title>Complete Genome Sequence of the Fruiting Myxobacterium Corallococcus coralloides DSM 2259.</title>
        <authorList>
            <person name="Huntley S."/>
            <person name="Zhang Y."/>
            <person name="Treuner-Lange A."/>
            <person name="Kneip S."/>
            <person name="Sensen C.W."/>
            <person name="Sogaard-Andersen L."/>
        </authorList>
    </citation>
    <scope>NUCLEOTIDE SEQUENCE [LARGE SCALE GENOMIC DNA]</scope>
    <source>
        <strain evidence="2">ATCC 25202 / DSM 2259 / NBRC 100086 / M2</strain>
    </source>
</reference>
<evidence type="ECO:0000313" key="2">
    <source>
        <dbReference type="Proteomes" id="UP000007587"/>
    </source>
</evidence>
<organism evidence="1 2">
    <name type="scientific">Corallococcus coralloides (strain ATCC 25202 / DSM 2259 / NBRC 100086 / M2)</name>
    <name type="common">Myxococcus coralloides</name>
    <dbReference type="NCBI Taxonomy" id="1144275"/>
    <lineage>
        <taxon>Bacteria</taxon>
        <taxon>Pseudomonadati</taxon>
        <taxon>Myxococcota</taxon>
        <taxon>Myxococcia</taxon>
        <taxon>Myxococcales</taxon>
        <taxon>Cystobacterineae</taxon>
        <taxon>Myxococcaceae</taxon>
        <taxon>Corallococcus</taxon>
    </lineage>
</organism>
<name>H8N145_CORCM</name>
<dbReference type="RefSeq" id="WP_014400873.1">
    <property type="nucleotide sequence ID" value="NC_017030.1"/>
</dbReference>
<dbReference type="InParanoid" id="H8N145"/>
<proteinExistence type="predicted"/>
<dbReference type="STRING" id="1144275.COCOR_08101"/>
<protein>
    <submittedName>
        <fullName evidence="1">Uncharacterized protein</fullName>
    </submittedName>
</protein>
<reference evidence="2" key="2">
    <citation type="submission" date="2012-03" db="EMBL/GenBank/DDBJ databases">
        <title>Genome sequence of the fruiting myxobacterium Corallococcus coralloides DSM 2259.</title>
        <authorList>
            <person name="Huntley S."/>
            <person name="Zhang Y."/>
            <person name="Treuner-Lange A."/>
            <person name="Sensen C.W."/>
            <person name="Sogaard-Andersen L."/>
        </authorList>
    </citation>
    <scope>NUCLEOTIDE SEQUENCE [LARGE SCALE GENOMIC DNA]</scope>
    <source>
        <strain evidence="2">ATCC 25202 / DSM 2259 / NBRC 100086 / M2</strain>
    </source>
</reference>
<sequence>MAIDERRTLFATTTLGRMFVLRRYDPPGEPLTHELSLYDDYLSPAPKELSLPDALQKSFDSEAEAVAQVRQHWHEQVGPFEDVRLGHRMTFDLAEALRQGSLKPLRASMSAEEVVDLLGLPEDVAPTSKPGCVRWFYGAVQVHLEDGRFRSLQVEDAVESFTTLDFTGWFLKPSMTKRRLEGALKSRGIPFTREGQVISVPGGFLFDFHAEVDRLHAFSWNPPRAVACPLSPFPT</sequence>
<dbReference type="HOGENOM" id="CLU_1178633_0_0_7"/>
<keyword evidence="2" id="KW-1185">Reference proteome</keyword>
<dbReference type="Proteomes" id="UP000007587">
    <property type="component" value="Chromosome"/>
</dbReference>
<evidence type="ECO:0000313" key="1">
    <source>
        <dbReference type="EMBL" id="AFE07927.1"/>
    </source>
</evidence>
<dbReference type="KEGG" id="ccx:COCOR_08101"/>
<dbReference type="EMBL" id="CP003389">
    <property type="protein sequence ID" value="AFE07927.1"/>
    <property type="molecule type" value="Genomic_DNA"/>
</dbReference>
<accession>H8N145</accession>
<dbReference type="AlphaFoldDB" id="H8N145"/>
<dbReference type="OrthoDB" id="5520223at2"/>